<name>A0AAE0ZVG3_9GAST</name>
<dbReference type="Pfam" id="PF02944">
    <property type="entry name" value="BESS"/>
    <property type="match status" value="1"/>
</dbReference>
<proteinExistence type="predicted"/>
<dbReference type="Proteomes" id="UP001283361">
    <property type="component" value="Unassembled WGS sequence"/>
</dbReference>
<feature type="region of interest" description="Disordered" evidence="2">
    <location>
        <begin position="166"/>
        <end position="186"/>
    </location>
</feature>
<evidence type="ECO:0008006" key="7">
    <source>
        <dbReference type="Google" id="ProtNLM"/>
    </source>
</evidence>
<feature type="region of interest" description="Disordered" evidence="2">
    <location>
        <begin position="291"/>
        <end position="333"/>
    </location>
</feature>
<protein>
    <recommendedName>
        <fullName evidence="7">MADF domain-containing protein</fullName>
    </recommendedName>
</protein>
<evidence type="ECO:0000313" key="5">
    <source>
        <dbReference type="EMBL" id="KAK3776073.1"/>
    </source>
</evidence>
<dbReference type="Pfam" id="PF10545">
    <property type="entry name" value="MADF_DNA_bdg"/>
    <property type="match status" value="1"/>
</dbReference>
<feature type="compositionally biased region" description="Low complexity" evidence="2">
    <location>
        <begin position="175"/>
        <end position="186"/>
    </location>
</feature>
<evidence type="ECO:0000256" key="1">
    <source>
        <dbReference type="PROSITE-ProRule" id="PRU00371"/>
    </source>
</evidence>
<reference evidence="5" key="1">
    <citation type="journal article" date="2023" name="G3 (Bethesda)">
        <title>A reference genome for the long-term kleptoplast-retaining sea slug Elysia crispata morphotype clarki.</title>
        <authorList>
            <person name="Eastman K.E."/>
            <person name="Pendleton A.L."/>
            <person name="Shaikh M.A."/>
            <person name="Suttiyut T."/>
            <person name="Ogas R."/>
            <person name="Tomko P."/>
            <person name="Gavelis G."/>
            <person name="Widhalm J.R."/>
            <person name="Wisecaver J.H."/>
        </authorList>
    </citation>
    <scope>NUCLEOTIDE SEQUENCE</scope>
    <source>
        <strain evidence="5">ECLA1</strain>
    </source>
</reference>
<keyword evidence="6" id="KW-1185">Reference proteome</keyword>
<evidence type="ECO:0000259" key="4">
    <source>
        <dbReference type="PROSITE" id="PS51031"/>
    </source>
</evidence>
<dbReference type="InterPro" id="IPR039353">
    <property type="entry name" value="TF_Adf1"/>
</dbReference>
<evidence type="ECO:0000256" key="2">
    <source>
        <dbReference type="SAM" id="MobiDB-lite"/>
    </source>
</evidence>
<dbReference type="GO" id="GO:0005634">
    <property type="term" value="C:nucleus"/>
    <property type="evidence" value="ECO:0007669"/>
    <property type="project" value="UniProtKB-SubCell"/>
</dbReference>
<dbReference type="SMART" id="SM00595">
    <property type="entry name" value="MADF"/>
    <property type="match status" value="1"/>
</dbReference>
<keyword evidence="1" id="KW-0539">Nucleus</keyword>
<feature type="domain" description="BESS" evidence="4">
    <location>
        <begin position="243"/>
        <end position="282"/>
    </location>
</feature>
<comment type="subcellular location">
    <subcellularLocation>
        <location evidence="1">Nucleus</location>
    </subcellularLocation>
</comment>
<feature type="domain" description="MADF" evidence="3">
    <location>
        <begin position="12"/>
        <end position="102"/>
    </location>
</feature>
<dbReference type="PANTHER" id="PTHR12243:SF67">
    <property type="entry name" value="COREPRESSOR OF PANGOLIN, ISOFORM A-RELATED"/>
    <property type="match status" value="1"/>
</dbReference>
<dbReference type="EMBL" id="JAWDGP010003248">
    <property type="protein sequence ID" value="KAK3776073.1"/>
    <property type="molecule type" value="Genomic_DNA"/>
</dbReference>
<accession>A0AAE0ZVG3</accession>
<feature type="compositionally biased region" description="Basic and acidic residues" evidence="2">
    <location>
        <begin position="305"/>
        <end position="315"/>
    </location>
</feature>
<gene>
    <name evidence="5" type="ORF">RRG08_046740</name>
</gene>
<feature type="compositionally biased region" description="Basic and acidic residues" evidence="2">
    <location>
        <begin position="324"/>
        <end position="333"/>
    </location>
</feature>
<dbReference type="InterPro" id="IPR006578">
    <property type="entry name" value="MADF-dom"/>
</dbReference>
<dbReference type="PANTHER" id="PTHR12243">
    <property type="entry name" value="MADF DOMAIN TRANSCRIPTION FACTOR"/>
    <property type="match status" value="1"/>
</dbReference>
<evidence type="ECO:0000259" key="3">
    <source>
        <dbReference type="PROSITE" id="PS51029"/>
    </source>
</evidence>
<dbReference type="AlphaFoldDB" id="A0AAE0ZVG3"/>
<dbReference type="GO" id="GO:0003677">
    <property type="term" value="F:DNA binding"/>
    <property type="evidence" value="ECO:0007669"/>
    <property type="project" value="InterPro"/>
</dbReference>
<comment type="caution">
    <text evidence="5">The sequence shown here is derived from an EMBL/GenBank/DDBJ whole genome shotgun (WGS) entry which is preliminary data.</text>
</comment>
<dbReference type="PROSITE" id="PS51031">
    <property type="entry name" value="BESS"/>
    <property type="match status" value="1"/>
</dbReference>
<organism evidence="5 6">
    <name type="scientific">Elysia crispata</name>
    <name type="common">lettuce slug</name>
    <dbReference type="NCBI Taxonomy" id="231223"/>
    <lineage>
        <taxon>Eukaryota</taxon>
        <taxon>Metazoa</taxon>
        <taxon>Spiralia</taxon>
        <taxon>Lophotrochozoa</taxon>
        <taxon>Mollusca</taxon>
        <taxon>Gastropoda</taxon>
        <taxon>Heterobranchia</taxon>
        <taxon>Euthyneura</taxon>
        <taxon>Panpulmonata</taxon>
        <taxon>Sacoglossa</taxon>
        <taxon>Placobranchoidea</taxon>
        <taxon>Plakobranchidae</taxon>
        <taxon>Elysia</taxon>
    </lineage>
</organism>
<dbReference type="PROSITE" id="PS51029">
    <property type="entry name" value="MADF"/>
    <property type="match status" value="1"/>
</dbReference>
<sequence length="333" mass="38027">MRNGAHLLDDEKLIEAVKCRPFMYDVDDPQHNSRPLLFKSWREIAQEVGQEVHTVKERWISMRDYYRKKLRELEKIKAGHLDKKFKKWSLYDKLDFLKPFLRHIELDCSSTPANCRNDSRIDSDVDSEEEGVHLGIVKAELSEEDEDDNQSDDSYRREVVQALDAGHGSLDLSRGKTSSKTTSSQSRFQTIRRRAAYLDADVPVPKQACKRQRSEWNPPASTIKPVKLTPEVQSGAEDSPVVINPNQHFFASLIPMIETLDPLTAMEFRHDVHGILLRYLKQEREKKVAALAKSSNSVATSSEPSQHDNRSHAVADESVMNVKVRNDCENGTS</sequence>
<dbReference type="InterPro" id="IPR004210">
    <property type="entry name" value="BESS_motif"/>
</dbReference>
<feature type="compositionally biased region" description="Polar residues" evidence="2">
    <location>
        <begin position="293"/>
        <end position="304"/>
    </location>
</feature>
<evidence type="ECO:0000313" key="6">
    <source>
        <dbReference type="Proteomes" id="UP001283361"/>
    </source>
</evidence>